<dbReference type="InterPro" id="IPR034660">
    <property type="entry name" value="DinB/YfiT-like"/>
</dbReference>
<dbReference type="Gene3D" id="1.20.120.450">
    <property type="entry name" value="dinb family like domain"/>
    <property type="match status" value="1"/>
</dbReference>
<dbReference type="Proteomes" id="UP001434337">
    <property type="component" value="Chromosome"/>
</dbReference>
<dbReference type="RefSeq" id="WP_342372749.1">
    <property type="nucleotide sequence ID" value="NZ_CP115965.1"/>
</dbReference>
<evidence type="ECO:0000313" key="1">
    <source>
        <dbReference type="EMBL" id="WZW98844.1"/>
    </source>
</evidence>
<sequence>MTEQTTPPEPTTPDAKDWTWVLDRPCPECGFDAGALAPEQIPAVIADVTERFTVAVERPDAALRPAPRTWSTIEYAQHVADLMEVMGDRLRLILDSVGAGARFDDFDADAAAAEKEYWQANGHVTAILVKERGAAAQKAWSEPVGDQWNWQGVRSNGSVFTAATLGQYFAHDLVHHTHDVGA</sequence>
<proteinExistence type="predicted"/>
<gene>
    <name evidence="1" type="ORF">PCC79_01135</name>
</gene>
<dbReference type="EMBL" id="CP115965">
    <property type="protein sequence ID" value="WZW98844.1"/>
    <property type="molecule type" value="Genomic_DNA"/>
</dbReference>
<evidence type="ECO:0000313" key="2">
    <source>
        <dbReference type="Proteomes" id="UP001434337"/>
    </source>
</evidence>
<organism evidence="1 2">
    <name type="scientific">Propioniciclava soli</name>
    <dbReference type="NCBI Taxonomy" id="2775081"/>
    <lineage>
        <taxon>Bacteria</taxon>
        <taxon>Bacillati</taxon>
        <taxon>Actinomycetota</taxon>
        <taxon>Actinomycetes</taxon>
        <taxon>Propionibacteriales</taxon>
        <taxon>Propionibacteriaceae</taxon>
        <taxon>Propioniciclava</taxon>
    </lineage>
</organism>
<protein>
    <submittedName>
        <fullName evidence="1">DinB family protein</fullName>
    </submittedName>
</protein>
<keyword evidence="2" id="KW-1185">Reference proteome</keyword>
<reference evidence="1 2" key="1">
    <citation type="journal article" date="2023" name="Environ Microbiome">
        <title>A coral-associated actinobacterium mitigates coral bleaching under heat stress.</title>
        <authorList>
            <person name="Li J."/>
            <person name="Zou Y."/>
            <person name="Li Q."/>
            <person name="Zhang J."/>
            <person name="Bourne D.G."/>
            <person name="Lyu Y."/>
            <person name="Liu C."/>
            <person name="Zhang S."/>
        </authorList>
    </citation>
    <scope>NUCLEOTIDE SEQUENCE [LARGE SCALE GENOMIC DNA]</scope>
    <source>
        <strain evidence="1 2">SCSIO 13291</strain>
    </source>
</reference>
<dbReference type="SUPFAM" id="SSF109854">
    <property type="entry name" value="DinB/YfiT-like putative metalloenzymes"/>
    <property type="match status" value="1"/>
</dbReference>
<name>A0ABZ3C7U5_9ACTN</name>
<accession>A0ABZ3C7U5</accession>